<dbReference type="RefSeq" id="XP_018140503.2">
    <property type="nucleotide sequence ID" value="XM_018294152.2"/>
</dbReference>
<organism evidence="1 2">
    <name type="scientific">Pochonia chlamydosporia 170</name>
    <dbReference type="NCBI Taxonomy" id="1380566"/>
    <lineage>
        <taxon>Eukaryota</taxon>
        <taxon>Fungi</taxon>
        <taxon>Dikarya</taxon>
        <taxon>Ascomycota</taxon>
        <taxon>Pezizomycotina</taxon>
        <taxon>Sordariomycetes</taxon>
        <taxon>Hypocreomycetidae</taxon>
        <taxon>Hypocreales</taxon>
        <taxon>Clavicipitaceae</taxon>
        <taxon>Pochonia</taxon>
    </lineage>
</organism>
<gene>
    <name evidence="1" type="ORF">VFPPC_16399</name>
</gene>
<dbReference type="EMBL" id="LSBJ02000006">
    <property type="protein sequence ID" value="OAQ62923.2"/>
    <property type="molecule type" value="Genomic_DNA"/>
</dbReference>
<sequence length="83" mass="9735">MPPITVVIKTRHVSTLHMHLSGRRLWQCKMRLGGIQRHTPHFQLDWLREPRYQSTRSPSLEGIRPCGRVVVQQGDKSFFWNGT</sequence>
<keyword evidence="2" id="KW-1185">Reference proteome</keyword>
<dbReference type="Proteomes" id="UP000078397">
    <property type="component" value="Unassembled WGS sequence"/>
</dbReference>
<comment type="caution">
    <text evidence="1">The sequence shown here is derived from an EMBL/GenBank/DDBJ whole genome shotgun (WGS) entry which is preliminary data.</text>
</comment>
<evidence type="ECO:0000313" key="2">
    <source>
        <dbReference type="Proteomes" id="UP000078397"/>
    </source>
</evidence>
<name>A0A179FCZ2_METCM</name>
<dbReference type="KEGG" id="pchm:VFPPC_16399"/>
<evidence type="ECO:0000313" key="1">
    <source>
        <dbReference type="EMBL" id="OAQ62923.2"/>
    </source>
</evidence>
<accession>A0A179FCZ2</accession>
<protein>
    <submittedName>
        <fullName evidence="1">Uncharacterized protein</fullName>
    </submittedName>
</protein>
<dbReference type="GeneID" id="28858146"/>
<dbReference type="AlphaFoldDB" id="A0A179FCZ2"/>
<reference evidence="1 2" key="1">
    <citation type="journal article" date="2016" name="PLoS Pathog.">
        <title>Biosynthesis of antibiotic leucinostatins in bio-control fungus Purpureocillium lilacinum and their inhibition on phytophthora revealed by genome mining.</title>
        <authorList>
            <person name="Wang G."/>
            <person name="Liu Z."/>
            <person name="Lin R."/>
            <person name="Li E."/>
            <person name="Mao Z."/>
            <person name="Ling J."/>
            <person name="Yang Y."/>
            <person name="Yin W.B."/>
            <person name="Xie B."/>
        </authorList>
    </citation>
    <scope>NUCLEOTIDE SEQUENCE [LARGE SCALE GENOMIC DNA]</scope>
    <source>
        <strain evidence="1">170</strain>
    </source>
</reference>
<proteinExistence type="predicted"/>